<feature type="domain" description="NTP pyrophosphohydrolase MazG-like" evidence="1">
    <location>
        <begin position="31"/>
        <end position="101"/>
    </location>
</feature>
<dbReference type="AlphaFoldDB" id="A0AA90UEX7"/>
<dbReference type="GO" id="GO:0047429">
    <property type="term" value="F:nucleoside triphosphate diphosphatase activity"/>
    <property type="evidence" value="ECO:0007669"/>
    <property type="project" value="InterPro"/>
</dbReference>
<accession>A0AA90UEX7</accession>
<dbReference type="GO" id="GO:0046076">
    <property type="term" value="P:dTTP catabolic process"/>
    <property type="evidence" value="ECO:0007669"/>
    <property type="project" value="TreeGrafter"/>
</dbReference>
<dbReference type="CDD" id="cd11528">
    <property type="entry name" value="NTP-PPase_MazG_Nterm"/>
    <property type="match status" value="1"/>
</dbReference>
<dbReference type="RefSeq" id="WP_153128237.1">
    <property type="nucleotide sequence ID" value="NZ_VZCW01000138.1"/>
</dbReference>
<dbReference type="GO" id="GO:0006203">
    <property type="term" value="P:dGTP catabolic process"/>
    <property type="evidence" value="ECO:0007669"/>
    <property type="project" value="TreeGrafter"/>
</dbReference>
<dbReference type="GO" id="GO:0046047">
    <property type="term" value="P:TTP catabolic process"/>
    <property type="evidence" value="ECO:0007669"/>
    <property type="project" value="TreeGrafter"/>
</dbReference>
<dbReference type="GO" id="GO:0046061">
    <property type="term" value="P:dATP catabolic process"/>
    <property type="evidence" value="ECO:0007669"/>
    <property type="project" value="TreeGrafter"/>
</dbReference>
<dbReference type="PANTHER" id="PTHR30522:SF0">
    <property type="entry name" value="NUCLEOSIDE TRIPHOSPHATE PYROPHOSPHOHYDROLASE"/>
    <property type="match status" value="1"/>
</dbReference>
<dbReference type="InterPro" id="IPR011551">
    <property type="entry name" value="NTP_PyrPHydrolase_MazG"/>
</dbReference>
<evidence type="ECO:0000313" key="2">
    <source>
        <dbReference type="EMBL" id="MQN12279.1"/>
    </source>
</evidence>
<dbReference type="CDD" id="cd11529">
    <property type="entry name" value="NTP-PPase_MazG_Cterm"/>
    <property type="match status" value="1"/>
</dbReference>
<dbReference type="SUPFAM" id="SSF101386">
    <property type="entry name" value="all-alpha NTP pyrophosphatases"/>
    <property type="match status" value="2"/>
</dbReference>
<feature type="domain" description="NTP pyrophosphohydrolase MazG-like" evidence="1">
    <location>
        <begin position="226"/>
        <end position="286"/>
    </location>
</feature>
<dbReference type="Gene3D" id="1.10.287.1080">
    <property type="entry name" value="MazG-like"/>
    <property type="match status" value="2"/>
</dbReference>
<dbReference type="GO" id="GO:0046081">
    <property type="term" value="P:dUTP catabolic process"/>
    <property type="evidence" value="ECO:0007669"/>
    <property type="project" value="TreeGrafter"/>
</dbReference>
<dbReference type="NCBIfam" id="TIGR00444">
    <property type="entry name" value="mazG"/>
    <property type="match status" value="1"/>
</dbReference>
<dbReference type="GO" id="GO:0046052">
    <property type="term" value="P:UTP catabolic process"/>
    <property type="evidence" value="ECO:0007669"/>
    <property type="project" value="TreeGrafter"/>
</dbReference>
<name>A0AA90UEX7_9BACT</name>
<protein>
    <submittedName>
        <fullName evidence="2">Nucleoside triphosphate pyrophosphohydrolase</fullName>
    </submittedName>
</protein>
<comment type="caution">
    <text evidence="2">The sequence shown here is derived from an EMBL/GenBank/DDBJ whole genome shotgun (WGS) entry which is preliminary data.</text>
</comment>
<dbReference type="FunFam" id="1.10.287.1080:FF:000003">
    <property type="entry name" value="Nucleoside triphosphate pyrophosphohydrolase"/>
    <property type="match status" value="1"/>
</dbReference>
<sequence>MHTKEEKMAAFSRLLDVQDRLRLQCPWDKKQTFESLRPNTIEETFELCDALMKRDYKDIKKELGDVLEHVMFYSIIGREDGEFDICDVCNQEADKLMFRHPFINWKEEGNWTVANPDMYINDAGLVVYKESEKAETGKAEAANTEETLKAETANSEETLALGASKPKNAASVEKTWEQIKQQEKDGNERVLSGVPNSLPSLIKAYRIQDKARNVGFDWKEKEDVWDKVHEELEELKAELAKDDKENSTQELGDFLFSVINAARLYKLNPDNALEKTNQKFIRRFNYVEDHSLKQGKNLKDMSLEEMDKLWDEAKKQERVQKES</sequence>
<dbReference type="Proteomes" id="UP000442105">
    <property type="component" value="Unassembled WGS sequence"/>
</dbReference>
<dbReference type="InterPro" id="IPR004518">
    <property type="entry name" value="MazG-like_dom"/>
</dbReference>
<reference evidence="3" key="1">
    <citation type="submission" date="2019-09" db="EMBL/GenBank/DDBJ databases">
        <title>Distinct polysaccharide growth profiles of human intestinal Prevotella copri isolates.</title>
        <authorList>
            <person name="Fehlner-Peach H."/>
            <person name="Magnabosco C."/>
            <person name="Raghavan V."/>
            <person name="Scher J.U."/>
            <person name="Tett A."/>
            <person name="Cox L.M."/>
            <person name="Gottsegen C."/>
            <person name="Watters A."/>
            <person name="Wiltshire- Gordon J.D."/>
            <person name="Segata N."/>
            <person name="Bonneau R."/>
            <person name="Littman D.R."/>
        </authorList>
    </citation>
    <scope>NUCLEOTIDE SEQUENCE [LARGE SCALE GENOMIC DNA]</scope>
    <source>
        <strain evidence="3">iAQ1179</strain>
    </source>
</reference>
<gene>
    <name evidence="2" type="ORF">F7D95_05470</name>
</gene>
<organism evidence="2 3">
    <name type="scientific">Segatella copri</name>
    <dbReference type="NCBI Taxonomy" id="165179"/>
    <lineage>
        <taxon>Bacteria</taxon>
        <taxon>Pseudomonadati</taxon>
        <taxon>Bacteroidota</taxon>
        <taxon>Bacteroidia</taxon>
        <taxon>Bacteroidales</taxon>
        <taxon>Prevotellaceae</taxon>
        <taxon>Segatella</taxon>
    </lineage>
</organism>
<dbReference type="InterPro" id="IPR048011">
    <property type="entry name" value="NTP-PPase_MazG-like_C"/>
</dbReference>
<dbReference type="Pfam" id="PF03819">
    <property type="entry name" value="MazG"/>
    <property type="match status" value="2"/>
</dbReference>
<proteinExistence type="predicted"/>
<dbReference type="EMBL" id="VZCW01000138">
    <property type="protein sequence ID" value="MQN12279.1"/>
    <property type="molecule type" value="Genomic_DNA"/>
</dbReference>
<dbReference type="InterPro" id="IPR048015">
    <property type="entry name" value="NTP-PPase_MazG-like_N"/>
</dbReference>
<dbReference type="PANTHER" id="PTHR30522">
    <property type="entry name" value="NUCLEOSIDE TRIPHOSPHATE PYROPHOSPHOHYDROLASE"/>
    <property type="match status" value="1"/>
</dbReference>
<evidence type="ECO:0000259" key="1">
    <source>
        <dbReference type="Pfam" id="PF03819"/>
    </source>
</evidence>
<evidence type="ECO:0000313" key="3">
    <source>
        <dbReference type="Proteomes" id="UP000442105"/>
    </source>
</evidence>